<evidence type="ECO:0000256" key="1">
    <source>
        <dbReference type="ARBA" id="ARBA00007626"/>
    </source>
</evidence>
<comment type="similarity">
    <text evidence="1">Belongs to the PPR family. P subfamily.</text>
</comment>
<proteinExistence type="inferred from homology"/>
<keyword evidence="4" id="KW-1185">Reference proteome</keyword>
<keyword evidence="2" id="KW-0812">Transmembrane</keyword>
<reference evidence="3 4" key="1">
    <citation type="journal article" date="2020" name="BMC Genomics">
        <title>Intraspecific diversification of the crop wild relative Brassica cretica Lam. using demographic model selection.</title>
        <authorList>
            <person name="Kioukis A."/>
            <person name="Michalopoulou V.A."/>
            <person name="Briers L."/>
            <person name="Pirintsos S."/>
            <person name="Studholme D.J."/>
            <person name="Pavlidis P."/>
            <person name="Sarris P.F."/>
        </authorList>
    </citation>
    <scope>NUCLEOTIDE SEQUENCE [LARGE SCALE GENOMIC DNA]</scope>
    <source>
        <strain evidence="4">cv. PFS-1207/04</strain>
    </source>
</reference>
<accession>A0ABQ7CZI9</accession>
<evidence type="ECO:0000313" key="3">
    <source>
        <dbReference type="EMBL" id="KAF3564804.1"/>
    </source>
</evidence>
<dbReference type="PANTHER" id="PTHR45717">
    <property type="entry name" value="OS12G0527900 PROTEIN"/>
    <property type="match status" value="1"/>
</dbReference>
<keyword evidence="2" id="KW-0472">Membrane</keyword>
<protein>
    <submittedName>
        <fullName evidence="3">Uncharacterized protein</fullName>
    </submittedName>
</protein>
<name>A0ABQ7CZI9_BRACR</name>
<gene>
    <name evidence="3" type="ORF">DY000_02013288</name>
</gene>
<keyword evidence="2" id="KW-1133">Transmembrane helix</keyword>
<sequence>MERRNIKFSASQNGVYVDLIAVEKDTAAAEKYFNKLDESAKNQATYRKLLRWYCQEERKTRQRLFSRRWIISTFLIARHHLMIMINMYYHMKELVKKKEISNEIEQMNINREYLWEECWLYGDDDEDEDGESQSSRSILKRDDVHANSLSTPKASEEEKKHRKMIQKKIYEKLSDLRDNGGNVSVTLYQLMREEGFTVDKADLIRCADLLGKQYHYQQALDIYEFMEKLKMPLSASQHGKTFEVILSRREARKGKGSFQEDGWFEIPKQDCAVSRYDGFVHESEKFEKVAEVINEMNKRNIRLTCDVYAIWWKSCHPQDRFEFTIDDFIEGSKGVDEGEEAFDQSWLISKGRYGMNHRGVMESMERWNSGGNL</sequence>
<evidence type="ECO:0000256" key="2">
    <source>
        <dbReference type="SAM" id="Phobius"/>
    </source>
</evidence>
<dbReference type="PANTHER" id="PTHR45717:SF34">
    <property type="entry name" value="PENTACOTRIPEPTIDE-REPEAT REGION OF PRORP DOMAIN-CONTAINING PROTEIN"/>
    <property type="match status" value="1"/>
</dbReference>
<feature type="transmembrane region" description="Helical" evidence="2">
    <location>
        <begin position="69"/>
        <end position="89"/>
    </location>
</feature>
<dbReference type="EMBL" id="QGKV02000759">
    <property type="protein sequence ID" value="KAF3564804.1"/>
    <property type="molecule type" value="Genomic_DNA"/>
</dbReference>
<organism evidence="3 4">
    <name type="scientific">Brassica cretica</name>
    <name type="common">Mustard</name>
    <dbReference type="NCBI Taxonomy" id="69181"/>
    <lineage>
        <taxon>Eukaryota</taxon>
        <taxon>Viridiplantae</taxon>
        <taxon>Streptophyta</taxon>
        <taxon>Embryophyta</taxon>
        <taxon>Tracheophyta</taxon>
        <taxon>Spermatophyta</taxon>
        <taxon>Magnoliopsida</taxon>
        <taxon>eudicotyledons</taxon>
        <taxon>Gunneridae</taxon>
        <taxon>Pentapetalae</taxon>
        <taxon>rosids</taxon>
        <taxon>malvids</taxon>
        <taxon>Brassicales</taxon>
        <taxon>Brassicaceae</taxon>
        <taxon>Brassiceae</taxon>
        <taxon>Brassica</taxon>
    </lineage>
</organism>
<dbReference type="Proteomes" id="UP000266723">
    <property type="component" value="Unassembled WGS sequence"/>
</dbReference>
<comment type="caution">
    <text evidence="3">The sequence shown here is derived from an EMBL/GenBank/DDBJ whole genome shotgun (WGS) entry which is preliminary data.</text>
</comment>
<evidence type="ECO:0000313" key="4">
    <source>
        <dbReference type="Proteomes" id="UP000266723"/>
    </source>
</evidence>